<organism evidence="1">
    <name type="scientific">Escherichia coli</name>
    <dbReference type="NCBI Taxonomy" id="562"/>
    <lineage>
        <taxon>Bacteria</taxon>
        <taxon>Pseudomonadati</taxon>
        <taxon>Pseudomonadota</taxon>
        <taxon>Gammaproteobacteria</taxon>
        <taxon>Enterobacterales</taxon>
        <taxon>Enterobacteriaceae</taxon>
        <taxon>Escherichia</taxon>
    </lineage>
</organism>
<reference evidence="1" key="1">
    <citation type="submission" date="2018-01" db="EMBL/GenBank/DDBJ databases">
        <title>Prevalence of blaNDM and mcr-1 in Escherichia coli from food in China.</title>
        <authorList>
            <person name="Liu X."/>
            <person name="Li R."/>
            <person name="Chen S."/>
        </authorList>
    </citation>
    <scope>NUCLEOTIDE SEQUENCE</scope>
    <source>
        <strain evidence="1">1079</strain>
        <plasmid evidence="1">p1079-IncFIB-N</plasmid>
    </source>
</reference>
<dbReference type="EMBL" id="MG825383">
    <property type="protein sequence ID" value="AWF75616.1"/>
    <property type="molecule type" value="Genomic_DNA"/>
</dbReference>
<keyword evidence="1" id="KW-0614">Plasmid</keyword>
<accession>A0A2S1JB50</accession>
<dbReference type="RefSeq" id="WP_306578240.1">
    <property type="nucleotide sequence ID" value="NZ_AP027513.1"/>
</dbReference>
<protein>
    <recommendedName>
        <fullName evidence="2">PerC family transcriptional regulator</fullName>
    </recommendedName>
</protein>
<gene>
    <name evidence="1" type="ORF">FOBECEAA_00055</name>
</gene>
<dbReference type="AlphaFoldDB" id="A0A2S1JB50"/>
<proteinExistence type="predicted"/>
<dbReference type="Pfam" id="PF06069">
    <property type="entry name" value="PerC"/>
    <property type="match status" value="1"/>
</dbReference>
<name>A0A2S1JB50_ECOLX</name>
<dbReference type="InterPro" id="IPR024684">
    <property type="entry name" value="Tscrpt_act_PerC/SfV_Orf40"/>
</dbReference>
<geneLocation type="plasmid" evidence="1">
    <name>p1079-IncFIB-N</name>
</geneLocation>
<evidence type="ECO:0008006" key="2">
    <source>
        <dbReference type="Google" id="ProtNLM"/>
    </source>
</evidence>
<sequence>MNMITDKKAEELEQRGLWRRAAARWQELLLNYLQEDDRICIQRRIQHCLKRAKMKSQRATSQEEFSCNDSNLLIVFYVQIMPDDFVMQLHRF</sequence>
<evidence type="ECO:0000313" key="1">
    <source>
        <dbReference type="EMBL" id="AWF75616.1"/>
    </source>
</evidence>